<feature type="compositionally biased region" description="Low complexity" evidence="1">
    <location>
        <begin position="242"/>
        <end position="283"/>
    </location>
</feature>
<name>A0A060TAY0_BLAAD</name>
<evidence type="ECO:0000313" key="2">
    <source>
        <dbReference type="EMBL" id="CDP36356.1"/>
    </source>
</evidence>
<feature type="compositionally biased region" description="Low complexity" evidence="1">
    <location>
        <begin position="469"/>
        <end position="483"/>
    </location>
</feature>
<sequence>MSASQLEDVSATNTPFHASQETTGLQPTTAGSTRQRSRSVRSVRSTVSIASTASGVPHVPLSPTAPALPPLPPLPPLDASQLSSLPSSPNRAQFKGRRQSDTVVARHQSSDSSLYRHATQSQRGQSVSPKSSSASVPSSNSTTLGHNPYRVVMDTQATPRSPGDSVYADPLTPMSRMASPSASSTNNSVTSSSQASSYASASASGRNIKKLGINTGVNYELHTNTTNNHSYPLSPQSPRYGNNRSASNSSNNNHHHNNISNNSSNNNSSSAVNDSTSTFNTTSTGGGGMNSSSSSNNNNNNNSSVPLASAPPFANGLAATTSNPISGYPTSLRPVRSQNSTAPSSFSNANNTKKIFSQFSTSVKSTLTPQSATLPVQSLSNVNAKFYSDPEVKAKLRLLTFSNMRFDEVIEFGFPMDMDPDARRGSKATVASEPLRSDSHHDTMSNGHGLPYSGLEEWHMSLDKMASFDPSSPLSDSRLSPSSRHLHSINPVPREMTLKITLSPPAMRADEELIYGWQREHIDTGTVKSIKSLGPVDEEATTPTIDNQLSPVDLSHGLGPKKSGVKRVFGKLRKPKPAASPAMITSADMK</sequence>
<accession>A0A060TAY0</accession>
<feature type="compositionally biased region" description="Polar residues" evidence="1">
    <location>
        <begin position="1"/>
        <end position="31"/>
    </location>
</feature>
<protein>
    <submittedName>
        <fullName evidence="2">ARAD1B11110p</fullName>
    </submittedName>
</protein>
<proteinExistence type="predicted"/>
<feature type="compositionally biased region" description="Low complexity" evidence="1">
    <location>
        <begin position="42"/>
        <end position="54"/>
    </location>
</feature>
<organism evidence="2">
    <name type="scientific">Blastobotrys adeninivorans</name>
    <name type="common">Yeast</name>
    <name type="synonym">Arxula adeninivorans</name>
    <dbReference type="NCBI Taxonomy" id="409370"/>
    <lineage>
        <taxon>Eukaryota</taxon>
        <taxon>Fungi</taxon>
        <taxon>Dikarya</taxon>
        <taxon>Ascomycota</taxon>
        <taxon>Saccharomycotina</taxon>
        <taxon>Dipodascomycetes</taxon>
        <taxon>Dipodascales</taxon>
        <taxon>Trichomonascaceae</taxon>
        <taxon>Blastobotrys</taxon>
    </lineage>
</organism>
<feature type="compositionally biased region" description="Polar residues" evidence="1">
    <location>
        <begin position="223"/>
        <end position="240"/>
    </location>
</feature>
<dbReference type="AlphaFoldDB" id="A0A060TAY0"/>
<feature type="compositionally biased region" description="Low complexity" evidence="1">
    <location>
        <begin position="126"/>
        <end position="141"/>
    </location>
</feature>
<reference evidence="2" key="1">
    <citation type="submission" date="2014-02" db="EMBL/GenBank/DDBJ databases">
        <authorList>
            <person name="Genoscope - CEA"/>
        </authorList>
    </citation>
    <scope>NUCLEOTIDE SEQUENCE</scope>
    <source>
        <strain evidence="2">LS3</strain>
    </source>
</reference>
<evidence type="ECO:0000256" key="1">
    <source>
        <dbReference type="SAM" id="MobiDB-lite"/>
    </source>
</evidence>
<feature type="region of interest" description="Disordered" evidence="1">
    <location>
        <begin position="1"/>
        <end position="192"/>
    </location>
</feature>
<dbReference type="EMBL" id="HG937692">
    <property type="protein sequence ID" value="CDP36356.1"/>
    <property type="molecule type" value="Genomic_DNA"/>
</dbReference>
<feature type="region of interest" description="Disordered" evidence="1">
    <location>
        <begin position="467"/>
        <end position="488"/>
    </location>
</feature>
<feature type="region of interest" description="Disordered" evidence="1">
    <location>
        <begin position="422"/>
        <end position="448"/>
    </location>
</feature>
<feature type="region of interest" description="Disordered" evidence="1">
    <location>
        <begin position="538"/>
        <end position="561"/>
    </location>
</feature>
<gene>
    <name evidence="2" type="ORF">GNLVRS02_ARAD1B11110g</name>
</gene>
<feature type="compositionally biased region" description="Low complexity" evidence="1">
    <location>
        <begin position="290"/>
        <end position="304"/>
    </location>
</feature>
<feature type="region of interest" description="Disordered" evidence="1">
    <location>
        <begin position="571"/>
        <end position="590"/>
    </location>
</feature>
<feature type="compositionally biased region" description="Low complexity" evidence="1">
    <location>
        <begin position="172"/>
        <end position="192"/>
    </location>
</feature>
<reference evidence="2" key="2">
    <citation type="submission" date="2014-06" db="EMBL/GenBank/DDBJ databases">
        <title>The complete genome of Blastobotrys (Arxula) adeninivorans LS3 - a yeast of biotechnological interest.</title>
        <authorList>
            <person name="Kunze G."/>
            <person name="Gaillardin C."/>
            <person name="Czernicka M."/>
            <person name="Durrens P."/>
            <person name="Martin T."/>
            <person name="Boer E."/>
            <person name="Gabaldon T."/>
            <person name="Cruz J."/>
            <person name="Talla E."/>
            <person name="Marck C."/>
            <person name="Goffeau A."/>
            <person name="Barbe V."/>
            <person name="Baret P."/>
            <person name="Baronian K."/>
            <person name="Beier S."/>
            <person name="Bleykasten C."/>
            <person name="Bode R."/>
            <person name="Casaregola S."/>
            <person name="Despons L."/>
            <person name="Fairhead C."/>
            <person name="Giersberg M."/>
            <person name="Gierski P."/>
            <person name="Hahnel U."/>
            <person name="Hartmann A."/>
            <person name="Jankowska D."/>
            <person name="Jubin C."/>
            <person name="Jung P."/>
            <person name="Lafontaine I."/>
            <person name="Leh-Louis V."/>
            <person name="Lemaire M."/>
            <person name="Marcet-Houben M."/>
            <person name="Mascher M."/>
            <person name="Morel G."/>
            <person name="Richard G.-F."/>
            <person name="Riechen J."/>
            <person name="Sacerdot C."/>
            <person name="Sarkar A."/>
            <person name="Savel G."/>
            <person name="Schacherer J."/>
            <person name="Sherman D."/>
            <person name="Straub M.-L."/>
            <person name="Stein N."/>
            <person name="Thierry A."/>
            <person name="Trautwein-Schult A."/>
            <person name="Westhof E."/>
            <person name="Worch S."/>
            <person name="Dujon B."/>
            <person name="Souciet J.-L."/>
            <person name="Wincker P."/>
            <person name="Scholz U."/>
            <person name="Neuveglise N."/>
        </authorList>
    </citation>
    <scope>NUCLEOTIDE SEQUENCE</scope>
    <source>
        <strain evidence="2">LS3</strain>
    </source>
</reference>
<feature type="compositionally biased region" description="Low complexity" evidence="1">
    <location>
        <begin position="77"/>
        <end position="89"/>
    </location>
</feature>
<feature type="compositionally biased region" description="Polar residues" evidence="1">
    <location>
        <begin position="541"/>
        <end position="550"/>
    </location>
</feature>
<feature type="compositionally biased region" description="Polar residues" evidence="1">
    <location>
        <begin position="110"/>
        <end position="125"/>
    </location>
</feature>
<feature type="region of interest" description="Disordered" evidence="1">
    <location>
        <begin position="328"/>
        <end position="349"/>
    </location>
</feature>
<feature type="compositionally biased region" description="Polar residues" evidence="1">
    <location>
        <begin position="336"/>
        <end position="349"/>
    </location>
</feature>
<feature type="compositionally biased region" description="Pro residues" evidence="1">
    <location>
        <begin position="66"/>
        <end position="76"/>
    </location>
</feature>
<feature type="region of interest" description="Disordered" evidence="1">
    <location>
        <begin position="223"/>
        <end position="309"/>
    </location>
</feature>